<reference evidence="2" key="1">
    <citation type="journal article" date="2019" name="Int. J. Syst. Evol. Microbiol.">
        <title>The Global Catalogue of Microorganisms (GCM) 10K type strain sequencing project: providing services to taxonomists for standard genome sequencing and annotation.</title>
        <authorList>
            <consortium name="The Broad Institute Genomics Platform"/>
            <consortium name="The Broad Institute Genome Sequencing Center for Infectious Disease"/>
            <person name="Wu L."/>
            <person name="Ma J."/>
        </authorList>
    </citation>
    <scope>NUCLEOTIDE SEQUENCE [LARGE SCALE GENOMIC DNA]</scope>
    <source>
        <strain evidence="2">CECT 8472</strain>
    </source>
</reference>
<protein>
    <submittedName>
        <fullName evidence="1">TAXI family TRAP transporter solute-binding subunit</fullName>
    </submittedName>
</protein>
<evidence type="ECO:0000313" key="2">
    <source>
        <dbReference type="Proteomes" id="UP001595799"/>
    </source>
</evidence>
<accession>A0ABV8UJ72</accession>
<proteinExistence type="predicted"/>
<name>A0ABV8UJ72_9PROT</name>
<dbReference type="PANTHER" id="PTHR42941">
    <property type="entry name" value="SLL1037 PROTEIN"/>
    <property type="match status" value="1"/>
</dbReference>
<gene>
    <name evidence="1" type="ORF">ACFOW6_07185</name>
</gene>
<sequence length="341" mass="37246">MSRRHFLLASGLLASAPWLGTAIAQEARILRIGTASTAGIYFPIGGLIASAISSPPGSRECERGGSCGVPNLIATAQSTEGSAFNVEALERGDLETALAQADVAYWAYHAEGPYEDREPMRNLRTIANLYPEVIQVVTRAEAEIAHPEDLRGKRISLDRKGSGSLVDALLILEAWGLSPNDFEAKYLAPNIAASQLRTGELDGFFMVAGTPTPAVSDLTQEVSVRLLSLEGEPVEGLRERYPFFSPAEIEAGTYRTVPRTPTLSVGAQWLVDARLDEELVYQMTQAFWHPRHRRLFEEGHPQARRISLDTALNGLGTPLHPGAKRYYESIGITIVESYDVE</sequence>
<dbReference type="Gene3D" id="3.40.190.10">
    <property type="entry name" value="Periplasmic binding protein-like II"/>
    <property type="match status" value="2"/>
</dbReference>
<dbReference type="CDD" id="cd13520">
    <property type="entry name" value="PBP2_TAXI_TRAP"/>
    <property type="match status" value="1"/>
</dbReference>
<comment type="caution">
    <text evidence="1">The sequence shown here is derived from an EMBL/GenBank/DDBJ whole genome shotgun (WGS) entry which is preliminary data.</text>
</comment>
<dbReference type="SUPFAM" id="SSF53850">
    <property type="entry name" value="Periplasmic binding protein-like II"/>
    <property type="match status" value="1"/>
</dbReference>
<dbReference type="InterPro" id="IPR011852">
    <property type="entry name" value="TRAP_TAXI"/>
</dbReference>
<dbReference type="EMBL" id="JBHSCW010000003">
    <property type="protein sequence ID" value="MFC4351322.1"/>
    <property type="molecule type" value="Genomic_DNA"/>
</dbReference>
<dbReference type="Proteomes" id="UP001595799">
    <property type="component" value="Unassembled WGS sequence"/>
</dbReference>
<dbReference type="NCBIfam" id="TIGR02122">
    <property type="entry name" value="TRAP_TAXI"/>
    <property type="match status" value="1"/>
</dbReference>
<evidence type="ECO:0000313" key="1">
    <source>
        <dbReference type="EMBL" id="MFC4351322.1"/>
    </source>
</evidence>
<dbReference type="RefSeq" id="WP_382421657.1">
    <property type="nucleotide sequence ID" value="NZ_JBHSCW010000003.1"/>
</dbReference>
<dbReference type="PANTHER" id="PTHR42941:SF1">
    <property type="entry name" value="SLL1037 PROTEIN"/>
    <property type="match status" value="1"/>
</dbReference>
<organism evidence="1 2">
    <name type="scientific">Fodinicurvata halophila</name>
    <dbReference type="NCBI Taxonomy" id="1419723"/>
    <lineage>
        <taxon>Bacteria</taxon>
        <taxon>Pseudomonadati</taxon>
        <taxon>Pseudomonadota</taxon>
        <taxon>Alphaproteobacteria</taxon>
        <taxon>Rhodospirillales</taxon>
        <taxon>Rhodovibrionaceae</taxon>
        <taxon>Fodinicurvata</taxon>
    </lineage>
</organism>
<dbReference type="Pfam" id="PF16868">
    <property type="entry name" value="NMT1_3"/>
    <property type="match status" value="1"/>
</dbReference>
<keyword evidence="2" id="KW-1185">Reference proteome</keyword>